<dbReference type="AlphaFoldDB" id="Q9RFV2"/>
<sequence length="56" mass="6741">MYFITHLRVRFNDIRQMGFIMPDTIKSVSIIRTLEGKVINIFTLNFIHHKKHQKRG</sequence>
<accession>Q9RFV2</accession>
<feature type="non-terminal residue" evidence="1">
    <location>
        <position position="56"/>
    </location>
</feature>
<evidence type="ECO:0000313" key="1">
    <source>
        <dbReference type="EMBL" id="AAF25609.1"/>
    </source>
</evidence>
<protein>
    <submittedName>
        <fullName evidence="1">Uncharacterized protein</fullName>
    </submittedName>
</protein>
<proteinExistence type="predicted"/>
<dbReference type="EMBL" id="AF166275">
    <property type="protein sequence ID" value="AAF25609.1"/>
    <property type="molecule type" value="Genomic_DNA"/>
</dbReference>
<reference evidence="1" key="1">
    <citation type="journal article" date="1999" name="Gene">
        <title>A recombinase-based selection of differentially expressed bacterial genes.</title>
        <authorList>
            <person name="Altier C."/>
            <person name="Suyemoto M."/>
        </authorList>
    </citation>
    <scope>NUCLEOTIDE SEQUENCE</scope>
    <source>
        <strain evidence="1">ATCC14028</strain>
    </source>
</reference>
<name>Q9RFV2_SALTM</name>
<organism evidence="1">
    <name type="scientific">Salmonella typhimurium</name>
    <dbReference type="NCBI Taxonomy" id="90371"/>
    <lineage>
        <taxon>Bacteria</taxon>
        <taxon>Pseudomonadati</taxon>
        <taxon>Pseudomonadota</taxon>
        <taxon>Gammaproteobacteria</taxon>
        <taxon>Enterobacterales</taxon>
        <taxon>Enterobacteriaceae</taxon>
        <taxon>Salmonella</taxon>
    </lineage>
</organism>